<sequence length="103" mass="11413">MAGRREEERSEVLEVFRIVVGAYHRSSIADEGETRPAWCGDHDGHEISSNLYSPAERNIRAIQDFPTPTTTKAFEGFDGTPEVENIVEFPVSINALSSPAYSV</sequence>
<organism evidence="1 2">
    <name type="scientific">Teladorsagia circumcincta</name>
    <name type="common">Brown stomach worm</name>
    <name type="synonym">Ostertagia circumcincta</name>
    <dbReference type="NCBI Taxonomy" id="45464"/>
    <lineage>
        <taxon>Eukaryota</taxon>
        <taxon>Metazoa</taxon>
        <taxon>Ecdysozoa</taxon>
        <taxon>Nematoda</taxon>
        <taxon>Chromadorea</taxon>
        <taxon>Rhabditida</taxon>
        <taxon>Rhabditina</taxon>
        <taxon>Rhabditomorpha</taxon>
        <taxon>Strongyloidea</taxon>
        <taxon>Trichostrongylidae</taxon>
        <taxon>Teladorsagia</taxon>
    </lineage>
</organism>
<keyword evidence="2" id="KW-1185">Reference proteome</keyword>
<dbReference type="EMBL" id="KZ345109">
    <property type="protein sequence ID" value="PIO75758.1"/>
    <property type="molecule type" value="Genomic_DNA"/>
</dbReference>
<gene>
    <name evidence="1" type="ORF">TELCIR_02190</name>
</gene>
<dbReference type="Proteomes" id="UP000230423">
    <property type="component" value="Unassembled WGS sequence"/>
</dbReference>
<dbReference type="AlphaFoldDB" id="A0A2G9UZU5"/>
<name>A0A2G9UZU5_TELCI</name>
<protein>
    <submittedName>
        <fullName evidence="1">Uncharacterized protein</fullName>
    </submittedName>
</protein>
<evidence type="ECO:0000313" key="1">
    <source>
        <dbReference type="EMBL" id="PIO75758.1"/>
    </source>
</evidence>
<evidence type="ECO:0000313" key="2">
    <source>
        <dbReference type="Proteomes" id="UP000230423"/>
    </source>
</evidence>
<proteinExistence type="predicted"/>
<accession>A0A2G9UZU5</accession>
<reference evidence="1 2" key="1">
    <citation type="submission" date="2015-09" db="EMBL/GenBank/DDBJ databases">
        <title>Draft genome of the parasitic nematode Teladorsagia circumcincta isolate WARC Sus (inbred).</title>
        <authorList>
            <person name="Mitreva M."/>
        </authorList>
    </citation>
    <scope>NUCLEOTIDE SEQUENCE [LARGE SCALE GENOMIC DNA]</scope>
    <source>
        <strain evidence="1 2">S</strain>
    </source>
</reference>